<dbReference type="EC" id="1.4.3.-" evidence="3"/>
<feature type="domain" description="Copper amine oxidase catalytic" evidence="6">
    <location>
        <begin position="81"/>
        <end position="441"/>
    </location>
</feature>
<dbReference type="Pfam" id="PF01179">
    <property type="entry name" value="Cu_amine_oxid"/>
    <property type="match status" value="1"/>
</dbReference>
<dbReference type="PANTHER" id="PTHR10638">
    <property type="entry name" value="COPPER AMINE OXIDASE"/>
    <property type="match status" value="1"/>
</dbReference>
<accession>A0A3N4YTY9</accession>
<comment type="caution">
    <text evidence="7">The sequence shown here is derived from an EMBL/GenBank/DDBJ whole genome shotgun (WGS) entry which is preliminary data.</text>
</comment>
<dbReference type="Gene3D" id="2.70.98.20">
    <property type="entry name" value="Copper amine oxidase, catalytic domain"/>
    <property type="match status" value="1"/>
</dbReference>
<organism evidence="7 8">
    <name type="scientific">Myceligenerans xiligouense</name>
    <dbReference type="NCBI Taxonomy" id="253184"/>
    <lineage>
        <taxon>Bacteria</taxon>
        <taxon>Bacillati</taxon>
        <taxon>Actinomycetota</taxon>
        <taxon>Actinomycetes</taxon>
        <taxon>Micrococcales</taxon>
        <taxon>Promicromonosporaceae</taxon>
        <taxon>Myceligenerans</taxon>
    </lineage>
</organism>
<keyword evidence="3" id="KW-0186">Copper</keyword>
<evidence type="ECO:0000256" key="2">
    <source>
        <dbReference type="PIRSR" id="PIRSR600269-51"/>
    </source>
</evidence>
<dbReference type="Proteomes" id="UP000280501">
    <property type="component" value="Unassembled WGS sequence"/>
</dbReference>
<comment type="PTM">
    <text evidence="2 3">Topaquinone (TPQ) is generated by copper-dependent autoxidation of a specific tyrosyl residue.</text>
</comment>
<evidence type="ECO:0000313" key="7">
    <source>
        <dbReference type="EMBL" id="RPF22834.1"/>
    </source>
</evidence>
<reference evidence="7 8" key="1">
    <citation type="submission" date="2018-11" db="EMBL/GenBank/DDBJ databases">
        <title>Sequencing the genomes of 1000 actinobacteria strains.</title>
        <authorList>
            <person name="Klenk H.-P."/>
        </authorList>
    </citation>
    <scope>NUCLEOTIDE SEQUENCE [LARGE SCALE GENOMIC DNA]</scope>
    <source>
        <strain evidence="7 8">DSM 15700</strain>
    </source>
</reference>
<dbReference type="PANTHER" id="PTHR10638:SF20">
    <property type="entry name" value="AMINE OXIDASE"/>
    <property type="match status" value="1"/>
</dbReference>
<dbReference type="GO" id="GO:0048038">
    <property type="term" value="F:quinone binding"/>
    <property type="evidence" value="ECO:0007669"/>
    <property type="project" value="InterPro"/>
</dbReference>
<feature type="transmembrane region" description="Helical" evidence="5">
    <location>
        <begin position="18"/>
        <end position="39"/>
    </location>
</feature>
<keyword evidence="3" id="KW-0479">Metal-binding</keyword>
<keyword evidence="1 3" id="KW-0801">TPQ</keyword>
<dbReference type="InterPro" id="IPR000269">
    <property type="entry name" value="Cu_amine_oxidase"/>
</dbReference>
<evidence type="ECO:0000256" key="1">
    <source>
        <dbReference type="PIRSR" id="PIRSR600269-50"/>
    </source>
</evidence>
<keyword evidence="5" id="KW-0472">Membrane</keyword>
<evidence type="ECO:0000256" key="3">
    <source>
        <dbReference type="RuleBase" id="RU000672"/>
    </source>
</evidence>
<keyword evidence="5" id="KW-1133">Transmembrane helix</keyword>
<dbReference type="GO" id="GO:0005886">
    <property type="term" value="C:plasma membrane"/>
    <property type="evidence" value="ECO:0007669"/>
    <property type="project" value="TreeGrafter"/>
</dbReference>
<dbReference type="EMBL" id="RKQZ01000001">
    <property type="protein sequence ID" value="RPF22834.1"/>
    <property type="molecule type" value="Genomic_DNA"/>
</dbReference>
<comment type="similarity">
    <text evidence="3">Belongs to the copper/topaquinone oxidase family.</text>
</comment>
<dbReference type="GO" id="GO:0008131">
    <property type="term" value="F:primary methylamine oxidase activity"/>
    <property type="evidence" value="ECO:0007669"/>
    <property type="project" value="InterPro"/>
</dbReference>
<feature type="region of interest" description="Disordered" evidence="4">
    <location>
        <begin position="44"/>
        <end position="72"/>
    </location>
</feature>
<name>A0A3N4YTY9_9MICO</name>
<dbReference type="SUPFAM" id="SSF49998">
    <property type="entry name" value="Amine oxidase catalytic domain"/>
    <property type="match status" value="1"/>
</dbReference>
<dbReference type="GO" id="GO:0009308">
    <property type="term" value="P:amine metabolic process"/>
    <property type="evidence" value="ECO:0007669"/>
    <property type="project" value="UniProtKB-UniRule"/>
</dbReference>
<feature type="region of interest" description="Disordered" evidence="4">
    <location>
        <begin position="440"/>
        <end position="462"/>
    </location>
</feature>
<evidence type="ECO:0000313" key="8">
    <source>
        <dbReference type="Proteomes" id="UP000280501"/>
    </source>
</evidence>
<keyword evidence="3" id="KW-0560">Oxidoreductase</keyword>
<evidence type="ECO:0000256" key="4">
    <source>
        <dbReference type="SAM" id="MobiDB-lite"/>
    </source>
</evidence>
<feature type="active site" description="Schiff-base intermediate with substrate; via topaquinone" evidence="1">
    <location>
        <position position="219"/>
    </location>
</feature>
<sequence length="462" mass="49449">MPDQSGARRRSVLGQRGVVAVMVVCLLAVAAVVAILLVVSAGPTTGGERAPRGASVSSSAVEEPDCAENAPITQTLSSGSSWTMCWRVDHNTGLVLEDVTFAPAGHRQLRVLASLTIGQLEVPYDTGLRNTEDITSQGFGGRSMLTLTEASCGGERVTADVPTFGDGSVSGVDTREVLCRETVDGGIAYHAADEASGSEPLVERRTDLRLSTVSKVGWYEYVTQYTFGADGSITPELGATGDLSPADYTDDAHGWAVGEGDHDHAASHSHNVVWKAHWALGGRGGQRVEQYDAADTDEMGPKSRVVAGSLTTIGREDTRTMQNRRWWRVVKPGRLNDDGHPVSYEIDLGASSSFTFTRDDGHEHGGYDIAFTEATDCELFATANRDGHCGRGVPDYVSDRQELDDVVAWVAVGFHHVPRDEDQSPMESHWQGFTMIPRDVTATRPDVPPSRDAVNGSPSPAG</sequence>
<dbReference type="AlphaFoldDB" id="A0A3N4YTY9"/>
<feature type="modified residue" description="2',4',5'-topaquinone" evidence="2">
    <location>
        <position position="219"/>
    </location>
</feature>
<dbReference type="InterPro" id="IPR015798">
    <property type="entry name" value="Cu_amine_oxidase_C"/>
</dbReference>
<comment type="cofactor">
    <cofactor evidence="3">
        <name>Cu cation</name>
        <dbReference type="ChEBI" id="CHEBI:23378"/>
    </cofactor>
    <text evidence="3">Contains 1 topaquinone per subunit.</text>
</comment>
<evidence type="ECO:0000259" key="6">
    <source>
        <dbReference type="Pfam" id="PF01179"/>
    </source>
</evidence>
<dbReference type="GO" id="GO:0005507">
    <property type="term" value="F:copper ion binding"/>
    <property type="evidence" value="ECO:0007669"/>
    <property type="project" value="InterPro"/>
</dbReference>
<evidence type="ECO:0000256" key="5">
    <source>
        <dbReference type="SAM" id="Phobius"/>
    </source>
</evidence>
<feature type="active site" description="Proton acceptor" evidence="1">
    <location>
        <position position="133"/>
    </location>
</feature>
<keyword evidence="5" id="KW-0812">Transmembrane</keyword>
<dbReference type="InterPro" id="IPR036460">
    <property type="entry name" value="Cu_amine_oxidase_C_sf"/>
</dbReference>
<keyword evidence="8" id="KW-1185">Reference proteome</keyword>
<gene>
    <name evidence="7" type="ORF">EDD34_3509</name>
</gene>
<protein>
    <recommendedName>
        <fullName evidence="3">Amine oxidase</fullName>
        <ecNumber evidence="3">1.4.3.-</ecNumber>
    </recommendedName>
</protein>
<proteinExistence type="inferred from homology"/>